<reference evidence="1" key="1">
    <citation type="submission" date="2021-06" db="EMBL/GenBank/DDBJ databases">
        <authorList>
            <person name="Kallberg Y."/>
            <person name="Tangrot J."/>
            <person name="Rosling A."/>
        </authorList>
    </citation>
    <scope>NUCLEOTIDE SEQUENCE</scope>
    <source>
        <strain evidence="1">AZ414A</strain>
    </source>
</reference>
<feature type="non-terminal residue" evidence="1">
    <location>
        <position position="1"/>
    </location>
</feature>
<keyword evidence="2" id="KW-1185">Reference proteome</keyword>
<dbReference type="AlphaFoldDB" id="A0A9N9DDD7"/>
<proteinExistence type="predicted"/>
<protein>
    <submittedName>
        <fullName evidence="1">10308_t:CDS:1</fullName>
    </submittedName>
</protein>
<sequence length="94" mass="10855">IKYQKYGPIDLYTKAAKNTYLITNYFVSSELYNNNNELPKIAPDIHQDIVNKIYRTDNGTNNEEIIETNDKEIIEIDNEKIIETEGGRGVFLAK</sequence>
<name>A0A9N9DDD7_9GLOM</name>
<dbReference type="Proteomes" id="UP000789706">
    <property type="component" value="Unassembled WGS sequence"/>
</dbReference>
<evidence type="ECO:0000313" key="2">
    <source>
        <dbReference type="Proteomes" id="UP000789706"/>
    </source>
</evidence>
<comment type="caution">
    <text evidence="1">The sequence shown here is derived from an EMBL/GenBank/DDBJ whole genome shotgun (WGS) entry which is preliminary data.</text>
</comment>
<accession>A0A9N9DDD7</accession>
<organism evidence="1 2">
    <name type="scientific">Diversispora eburnea</name>
    <dbReference type="NCBI Taxonomy" id="1213867"/>
    <lineage>
        <taxon>Eukaryota</taxon>
        <taxon>Fungi</taxon>
        <taxon>Fungi incertae sedis</taxon>
        <taxon>Mucoromycota</taxon>
        <taxon>Glomeromycotina</taxon>
        <taxon>Glomeromycetes</taxon>
        <taxon>Diversisporales</taxon>
        <taxon>Diversisporaceae</taxon>
        <taxon>Diversispora</taxon>
    </lineage>
</organism>
<dbReference type="EMBL" id="CAJVPK010004352">
    <property type="protein sequence ID" value="CAG8635969.1"/>
    <property type="molecule type" value="Genomic_DNA"/>
</dbReference>
<gene>
    <name evidence="1" type="ORF">DEBURN_LOCUS10969</name>
</gene>
<evidence type="ECO:0000313" key="1">
    <source>
        <dbReference type="EMBL" id="CAG8635969.1"/>
    </source>
</evidence>
<feature type="non-terminal residue" evidence="1">
    <location>
        <position position="94"/>
    </location>
</feature>